<reference evidence="1" key="1">
    <citation type="journal article" date="2015" name="Nature">
        <title>Complex archaea that bridge the gap between prokaryotes and eukaryotes.</title>
        <authorList>
            <person name="Spang A."/>
            <person name="Saw J.H."/>
            <person name="Jorgensen S.L."/>
            <person name="Zaremba-Niedzwiedzka K."/>
            <person name="Martijn J."/>
            <person name="Lind A.E."/>
            <person name="van Eijk R."/>
            <person name="Schleper C."/>
            <person name="Guy L."/>
            <person name="Ettema T.J."/>
        </authorList>
    </citation>
    <scope>NUCLEOTIDE SEQUENCE</scope>
</reference>
<accession>A0A0F9RQZ7</accession>
<name>A0A0F9RQZ7_9ZZZZ</name>
<dbReference type="AlphaFoldDB" id="A0A0F9RQZ7"/>
<dbReference type="EMBL" id="LAZR01000746">
    <property type="protein sequence ID" value="KKN58890.1"/>
    <property type="molecule type" value="Genomic_DNA"/>
</dbReference>
<proteinExistence type="predicted"/>
<protein>
    <submittedName>
        <fullName evidence="1">Uncharacterized protein</fullName>
    </submittedName>
</protein>
<comment type="caution">
    <text evidence="1">The sequence shown here is derived from an EMBL/GenBank/DDBJ whole genome shotgun (WGS) entry which is preliminary data.</text>
</comment>
<organism evidence="1">
    <name type="scientific">marine sediment metagenome</name>
    <dbReference type="NCBI Taxonomy" id="412755"/>
    <lineage>
        <taxon>unclassified sequences</taxon>
        <taxon>metagenomes</taxon>
        <taxon>ecological metagenomes</taxon>
    </lineage>
</organism>
<sequence length="51" mass="6051">MVGELLVMSYDIAIEMDSLERKKTELTEKRNCLDLEIRKIDEILDRLVKQL</sequence>
<gene>
    <name evidence="1" type="ORF">LCGC14_0547970</name>
</gene>
<evidence type="ECO:0000313" key="1">
    <source>
        <dbReference type="EMBL" id="KKN58890.1"/>
    </source>
</evidence>